<comment type="caution">
    <text evidence="1">The sequence shown here is derived from an EMBL/GenBank/DDBJ whole genome shotgun (WGS) entry which is preliminary data.</text>
</comment>
<keyword evidence="2" id="KW-1185">Reference proteome</keyword>
<protein>
    <recommendedName>
        <fullName evidence="3">Integrase</fullName>
    </recommendedName>
</protein>
<proteinExistence type="predicted"/>
<evidence type="ECO:0008006" key="3">
    <source>
        <dbReference type="Google" id="ProtNLM"/>
    </source>
</evidence>
<evidence type="ECO:0000313" key="1">
    <source>
        <dbReference type="EMBL" id="CAK8996484.1"/>
    </source>
</evidence>
<reference evidence="1 2" key="1">
    <citation type="submission" date="2024-02" db="EMBL/GenBank/DDBJ databases">
        <authorList>
            <person name="Chen Y."/>
            <person name="Shah S."/>
            <person name="Dougan E. K."/>
            <person name="Thang M."/>
            <person name="Chan C."/>
        </authorList>
    </citation>
    <scope>NUCLEOTIDE SEQUENCE [LARGE SCALE GENOMIC DNA]</scope>
</reference>
<gene>
    <name evidence="1" type="ORF">SCF082_LOCUS4809</name>
</gene>
<dbReference type="Proteomes" id="UP001642464">
    <property type="component" value="Unassembled WGS sequence"/>
</dbReference>
<organism evidence="1 2">
    <name type="scientific">Durusdinium trenchii</name>
    <dbReference type="NCBI Taxonomy" id="1381693"/>
    <lineage>
        <taxon>Eukaryota</taxon>
        <taxon>Sar</taxon>
        <taxon>Alveolata</taxon>
        <taxon>Dinophyceae</taxon>
        <taxon>Suessiales</taxon>
        <taxon>Symbiodiniaceae</taxon>
        <taxon>Durusdinium</taxon>
    </lineage>
</organism>
<dbReference type="EMBL" id="CAXAMM010002528">
    <property type="protein sequence ID" value="CAK8996484.1"/>
    <property type="molecule type" value="Genomic_DNA"/>
</dbReference>
<sequence length="235" mass="26583">MELRDRYGIGLDPSLPAFSEIRKDWLERRMTTGEAALYLKEFLMASGFNSDQLEHIGCHSMKTTFLSWAAKGDYLSVPDRLVMGHHMSRENQSAVAYARDELTRIMVTVHQMLHDVKAHAFKPDANRAERLFRAIANEVGEEGDGGAISDSDAEVDEVELVKFPKQERPSWDDLPLEYLSRLRIHSFSGVVHILGESDPRVFRCGRTSSKNFQNLSAASNFCDLPICLQCRPSVH</sequence>
<name>A0ABP0I4Y1_9DINO</name>
<accession>A0ABP0I4Y1</accession>
<evidence type="ECO:0000313" key="2">
    <source>
        <dbReference type="Proteomes" id="UP001642464"/>
    </source>
</evidence>